<evidence type="ECO:0000256" key="1">
    <source>
        <dbReference type="ARBA" id="ARBA00010171"/>
    </source>
</evidence>
<evidence type="ECO:0000259" key="5">
    <source>
        <dbReference type="Pfam" id="PF13476"/>
    </source>
</evidence>
<evidence type="ECO:0000313" key="7">
    <source>
        <dbReference type="Proteomes" id="UP000762676"/>
    </source>
</evidence>
<dbReference type="EMBL" id="BMAT01003114">
    <property type="protein sequence ID" value="GFS20643.1"/>
    <property type="molecule type" value="Genomic_DNA"/>
</dbReference>
<keyword evidence="7" id="KW-1185">Reference proteome</keyword>
<dbReference type="SUPFAM" id="SSF52540">
    <property type="entry name" value="P-loop containing nucleoside triphosphate hydrolases"/>
    <property type="match status" value="1"/>
</dbReference>
<dbReference type="GO" id="GO:0005634">
    <property type="term" value="C:nucleus"/>
    <property type="evidence" value="ECO:0007669"/>
    <property type="project" value="TreeGrafter"/>
</dbReference>
<dbReference type="Proteomes" id="UP000762676">
    <property type="component" value="Unassembled WGS sequence"/>
</dbReference>
<evidence type="ECO:0000256" key="4">
    <source>
        <dbReference type="SAM" id="Coils"/>
    </source>
</evidence>
<organism evidence="6 7">
    <name type="scientific">Elysia marginata</name>
    <dbReference type="NCBI Taxonomy" id="1093978"/>
    <lineage>
        <taxon>Eukaryota</taxon>
        <taxon>Metazoa</taxon>
        <taxon>Spiralia</taxon>
        <taxon>Lophotrochozoa</taxon>
        <taxon>Mollusca</taxon>
        <taxon>Gastropoda</taxon>
        <taxon>Heterobranchia</taxon>
        <taxon>Euthyneura</taxon>
        <taxon>Panpulmonata</taxon>
        <taxon>Sacoglossa</taxon>
        <taxon>Placobranchoidea</taxon>
        <taxon>Plakobranchidae</taxon>
        <taxon>Elysia</taxon>
    </lineage>
</organism>
<dbReference type="GO" id="GO:0016887">
    <property type="term" value="F:ATP hydrolysis activity"/>
    <property type="evidence" value="ECO:0007669"/>
    <property type="project" value="InterPro"/>
</dbReference>
<dbReference type="PANTHER" id="PTHR45916:SF1">
    <property type="entry name" value="STRUCTURAL MAINTENANCE OF CHROMOSOMES PROTEIN 5"/>
    <property type="match status" value="1"/>
</dbReference>
<evidence type="ECO:0000256" key="2">
    <source>
        <dbReference type="ARBA" id="ARBA00018687"/>
    </source>
</evidence>
<protein>
    <recommendedName>
        <fullName evidence="2">Structural maintenance of chromosomes protein 5</fullName>
    </recommendedName>
</protein>
<dbReference type="InterPro" id="IPR038729">
    <property type="entry name" value="Rad50/SbcC_AAA"/>
</dbReference>
<dbReference type="GO" id="GO:0000724">
    <property type="term" value="P:double-strand break repair via homologous recombination"/>
    <property type="evidence" value="ECO:0007669"/>
    <property type="project" value="TreeGrafter"/>
</dbReference>
<evidence type="ECO:0000256" key="3">
    <source>
        <dbReference type="ARBA" id="ARBA00023054"/>
    </source>
</evidence>
<dbReference type="InterPro" id="IPR027417">
    <property type="entry name" value="P-loop_NTPase"/>
</dbReference>
<dbReference type="AlphaFoldDB" id="A0AAV4JCT9"/>
<comment type="similarity">
    <text evidence="1">Belongs to the SMC family. SMC5 subfamily.</text>
</comment>
<gene>
    <name evidence="6" type="ORF">ElyMa_001576100</name>
</gene>
<proteinExistence type="inferred from homology"/>
<accession>A0AAV4JCT9</accession>
<sequence>MISDRLCKEMDAQKRRATAYSHGHDFGSKSRTICRAKEGTDFVEGSIVRIKLIQFLTYDEVEFKTGPYLNVIIGPNGTGKSAIVCAICLGLAGKTSWLGRASDPKDFIKYGAQSARTEIELFNPFDECNYVVKREISHCRSSHWWINGRTTSQKAVEELVAKLNIQVGNLCQFLPQEKVAEFARMSMQELLENTEKSVCRDDMYENHQLLKTARREARGMEEDLKSLEDELDEKRQKNVRLEEDVKSYHDRKKFLEKVEVLKLKKPWLVRMNNY</sequence>
<dbReference type="Pfam" id="PF13476">
    <property type="entry name" value="AAA_23"/>
    <property type="match status" value="1"/>
</dbReference>
<dbReference type="PANTHER" id="PTHR45916">
    <property type="entry name" value="STRUCTURAL MAINTENANCE OF CHROMOSOMES PROTEIN 5"/>
    <property type="match status" value="1"/>
</dbReference>
<name>A0AAV4JCT9_9GAST</name>
<feature type="domain" description="Rad50/SbcC-type AAA" evidence="5">
    <location>
        <begin position="49"/>
        <end position="244"/>
    </location>
</feature>
<dbReference type="GO" id="GO:0003697">
    <property type="term" value="F:single-stranded DNA binding"/>
    <property type="evidence" value="ECO:0007669"/>
    <property type="project" value="TreeGrafter"/>
</dbReference>
<comment type="caution">
    <text evidence="6">The sequence shown here is derived from an EMBL/GenBank/DDBJ whole genome shotgun (WGS) entry which is preliminary data.</text>
</comment>
<feature type="coiled-coil region" evidence="4">
    <location>
        <begin position="210"/>
        <end position="258"/>
    </location>
</feature>
<dbReference type="Gene3D" id="3.40.50.300">
    <property type="entry name" value="P-loop containing nucleotide triphosphate hydrolases"/>
    <property type="match status" value="1"/>
</dbReference>
<reference evidence="6 7" key="1">
    <citation type="journal article" date="2021" name="Elife">
        <title>Chloroplast acquisition without the gene transfer in kleptoplastic sea slugs, Plakobranchus ocellatus.</title>
        <authorList>
            <person name="Maeda T."/>
            <person name="Takahashi S."/>
            <person name="Yoshida T."/>
            <person name="Shimamura S."/>
            <person name="Takaki Y."/>
            <person name="Nagai Y."/>
            <person name="Toyoda A."/>
            <person name="Suzuki Y."/>
            <person name="Arimoto A."/>
            <person name="Ishii H."/>
            <person name="Satoh N."/>
            <person name="Nishiyama T."/>
            <person name="Hasebe M."/>
            <person name="Maruyama T."/>
            <person name="Minagawa J."/>
            <person name="Obokata J."/>
            <person name="Shigenobu S."/>
        </authorList>
    </citation>
    <scope>NUCLEOTIDE SEQUENCE [LARGE SCALE GENOMIC DNA]</scope>
</reference>
<dbReference type="GO" id="GO:0030915">
    <property type="term" value="C:Smc5-Smc6 complex"/>
    <property type="evidence" value="ECO:0007669"/>
    <property type="project" value="TreeGrafter"/>
</dbReference>
<keyword evidence="3 4" id="KW-0175">Coiled coil</keyword>
<evidence type="ECO:0000313" key="6">
    <source>
        <dbReference type="EMBL" id="GFS20643.1"/>
    </source>
</evidence>